<dbReference type="AlphaFoldDB" id="A0A6I4XHN0"/>
<sequence>MARPKRLAIVNGKRVLVEYDSRREEYQEYNQDRWKHQNDLMKFYNSKAWRQLSKLVLNEYYYVCRMCGGDATLADHIIPVRVDWSKRLDKDNIQPLCESCHAIKTKEDKNKYNM</sequence>
<dbReference type="Proteomes" id="UP000439965">
    <property type="component" value="Unassembled WGS sequence"/>
</dbReference>
<gene>
    <name evidence="6" type="ORF">GTI89_04210</name>
</gene>
<dbReference type="GO" id="GO:0005829">
    <property type="term" value="C:cytosol"/>
    <property type="evidence" value="ECO:0007669"/>
    <property type="project" value="TreeGrafter"/>
</dbReference>
<protein>
    <recommendedName>
        <fullName evidence="4">Putative HNH nuclease YajD</fullName>
    </recommendedName>
</protein>
<organism evidence="6 7">
    <name type="scientific">Enterococcus gallinarum</name>
    <dbReference type="NCBI Taxonomy" id="1353"/>
    <lineage>
        <taxon>Bacteria</taxon>
        <taxon>Bacillati</taxon>
        <taxon>Bacillota</taxon>
        <taxon>Bacilli</taxon>
        <taxon>Lactobacillales</taxon>
        <taxon>Enterococcaceae</taxon>
        <taxon>Enterococcus</taxon>
    </lineage>
</organism>
<keyword evidence="1" id="KW-0540">Nuclease</keyword>
<dbReference type="EMBL" id="WVTI01000002">
    <property type="protein sequence ID" value="MXS25281.1"/>
    <property type="molecule type" value="Genomic_DNA"/>
</dbReference>
<evidence type="ECO:0000256" key="2">
    <source>
        <dbReference type="ARBA" id="ARBA00022801"/>
    </source>
</evidence>
<dbReference type="PANTHER" id="PTHR41286">
    <property type="entry name" value="HNH NUCLEASE YAJD-RELATED"/>
    <property type="match status" value="1"/>
</dbReference>
<keyword evidence="6" id="KW-0255">Endonuclease</keyword>
<evidence type="ECO:0000313" key="6">
    <source>
        <dbReference type="EMBL" id="MXS25281.1"/>
    </source>
</evidence>
<dbReference type="CDD" id="cd00085">
    <property type="entry name" value="HNHc"/>
    <property type="match status" value="1"/>
</dbReference>
<evidence type="ECO:0000313" key="7">
    <source>
        <dbReference type="Proteomes" id="UP000439965"/>
    </source>
</evidence>
<dbReference type="InterPro" id="IPR002711">
    <property type="entry name" value="HNH"/>
</dbReference>
<comment type="caution">
    <text evidence="6">The sequence shown here is derived from an EMBL/GenBank/DDBJ whole genome shotgun (WGS) entry which is preliminary data.</text>
</comment>
<evidence type="ECO:0000256" key="1">
    <source>
        <dbReference type="ARBA" id="ARBA00022722"/>
    </source>
</evidence>
<evidence type="ECO:0000256" key="3">
    <source>
        <dbReference type="ARBA" id="ARBA00038412"/>
    </source>
</evidence>
<feature type="domain" description="HNH nuclease" evidence="5">
    <location>
        <begin position="52"/>
        <end position="102"/>
    </location>
</feature>
<dbReference type="SMART" id="SM00507">
    <property type="entry name" value="HNHc"/>
    <property type="match status" value="1"/>
</dbReference>
<dbReference type="Pfam" id="PF01844">
    <property type="entry name" value="HNH"/>
    <property type="match status" value="1"/>
</dbReference>
<dbReference type="Gene3D" id="1.10.30.50">
    <property type="match status" value="1"/>
</dbReference>
<dbReference type="InterPro" id="IPR003615">
    <property type="entry name" value="HNH_nuc"/>
</dbReference>
<dbReference type="GO" id="GO:0008270">
    <property type="term" value="F:zinc ion binding"/>
    <property type="evidence" value="ECO:0007669"/>
    <property type="project" value="InterPro"/>
</dbReference>
<dbReference type="GO" id="GO:0003676">
    <property type="term" value="F:nucleic acid binding"/>
    <property type="evidence" value="ECO:0007669"/>
    <property type="project" value="InterPro"/>
</dbReference>
<keyword evidence="2" id="KW-0378">Hydrolase</keyword>
<name>A0A6I4XHN0_ENTGA</name>
<dbReference type="GO" id="GO:0004519">
    <property type="term" value="F:endonuclease activity"/>
    <property type="evidence" value="ECO:0007669"/>
    <property type="project" value="UniProtKB-KW"/>
</dbReference>
<reference evidence="6 7" key="1">
    <citation type="submission" date="2019-04" db="EMBL/GenBank/DDBJ databases">
        <title>Step-wise assembly of the neonatal virome modulated by breast feeding.</title>
        <authorList>
            <person name="Liang G."/>
            <person name="Bushman F."/>
        </authorList>
    </citation>
    <scope>NUCLEOTIDE SEQUENCE [LARGE SCALE GENOMIC DNA]</scope>
    <source>
        <strain evidence="6 7">E3404</strain>
    </source>
</reference>
<comment type="similarity">
    <text evidence="3">Belongs to the HNH nuclease family.</text>
</comment>
<evidence type="ECO:0000256" key="4">
    <source>
        <dbReference type="ARBA" id="ARBA00040194"/>
    </source>
</evidence>
<accession>A0A6I4XHN0</accession>
<evidence type="ECO:0000259" key="5">
    <source>
        <dbReference type="SMART" id="SM00507"/>
    </source>
</evidence>
<dbReference type="GO" id="GO:0016787">
    <property type="term" value="F:hydrolase activity"/>
    <property type="evidence" value="ECO:0007669"/>
    <property type="project" value="UniProtKB-KW"/>
</dbReference>
<proteinExistence type="inferred from homology"/>
<dbReference type="PANTHER" id="PTHR41286:SF1">
    <property type="entry name" value="HNH NUCLEASE YAJD-RELATED"/>
    <property type="match status" value="1"/>
</dbReference>